<feature type="compositionally biased region" description="Low complexity" evidence="1">
    <location>
        <begin position="38"/>
        <end position="49"/>
    </location>
</feature>
<feature type="compositionally biased region" description="Low complexity" evidence="1">
    <location>
        <begin position="20"/>
        <end position="30"/>
    </location>
</feature>
<evidence type="ECO:0000313" key="2">
    <source>
        <dbReference type="EMBL" id="MPC71160.1"/>
    </source>
</evidence>
<feature type="region of interest" description="Disordered" evidence="1">
    <location>
        <begin position="1"/>
        <end position="61"/>
    </location>
</feature>
<comment type="caution">
    <text evidence="2">The sequence shown here is derived from an EMBL/GenBank/DDBJ whole genome shotgun (WGS) entry which is preliminary data.</text>
</comment>
<reference evidence="2 3" key="1">
    <citation type="submission" date="2019-05" db="EMBL/GenBank/DDBJ databases">
        <title>Another draft genome of Portunus trituberculatus and its Hox gene families provides insights of decapod evolution.</title>
        <authorList>
            <person name="Jeong J.-H."/>
            <person name="Song I."/>
            <person name="Kim S."/>
            <person name="Choi T."/>
            <person name="Kim D."/>
            <person name="Ryu S."/>
            <person name="Kim W."/>
        </authorList>
    </citation>
    <scope>NUCLEOTIDE SEQUENCE [LARGE SCALE GENOMIC DNA]</scope>
    <source>
        <tissue evidence="2">Muscle</tissue>
    </source>
</reference>
<dbReference type="Proteomes" id="UP000324222">
    <property type="component" value="Unassembled WGS sequence"/>
</dbReference>
<proteinExistence type="predicted"/>
<dbReference type="EMBL" id="VSRR010032411">
    <property type="protein sequence ID" value="MPC71160.1"/>
    <property type="molecule type" value="Genomic_DNA"/>
</dbReference>
<name>A0A5B7HFL2_PORTR</name>
<accession>A0A5B7HFL2</accession>
<sequence>MWQFSSPEAMPPTSCAEQTVSEGESSSSSRGRGGGVAPGWPARRPAPAGHIPRRSSPPHPELLYLTAHIRLQIR</sequence>
<keyword evidence="3" id="KW-1185">Reference proteome</keyword>
<protein>
    <submittedName>
        <fullName evidence="2">Uncharacterized protein</fullName>
    </submittedName>
</protein>
<dbReference type="AlphaFoldDB" id="A0A5B7HFL2"/>
<evidence type="ECO:0000313" key="3">
    <source>
        <dbReference type="Proteomes" id="UP000324222"/>
    </source>
</evidence>
<gene>
    <name evidence="2" type="ORF">E2C01_065430</name>
</gene>
<evidence type="ECO:0000256" key="1">
    <source>
        <dbReference type="SAM" id="MobiDB-lite"/>
    </source>
</evidence>
<organism evidence="2 3">
    <name type="scientific">Portunus trituberculatus</name>
    <name type="common">Swimming crab</name>
    <name type="synonym">Neptunus trituberculatus</name>
    <dbReference type="NCBI Taxonomy" id="210409"/>
    <lineage>
        <taxon>Eukaryota</taxon>
        <taxon>Metazoa</taxon>
        <taxon>Ecdysozoa</taxon>
        <taxon>Arthropoda</taxon>
        <taxon>Crustacea</taxon>
        <taxon>Multicrustacea</taxon>
        <taxon>Malacostraca</taxon>
        <taxon>Eumalacostraca</taxon>
        <taxon>Eucarida</taxon>
        <taxon>Decapoda</taxon>
        <taxon>Pleocyemata</taxon>
        <taxon>Brachyura</taxon>
        <taxon>Eubrachyura</taxon>
        <taxon>Portunoidea</taxon>
        <taxon>Portunidae</taxon>
        <taxon>Portuninae</taxon>
        <taxon>Portunus</taxon>
    </lineage>
</organism>